<feature type="compositionally biased region" description="Basic residues" evidence="1">
    <location>
        <begin position="176"/>
        <end position="188"/>
    </location>
</feature>
<organism evidence="2 3">
    <name type="scientific">Cerrena zonata</name>
    <dbReference type="NCBI Taxonomy" id="2478898"/>
    <lineage>
        <taxon>Eukaryota</taxon>
        <taxon>Fungi</taxon>
        <taxon>Dikarya</taxon>
        <taxon>Basidiomycota</taxon>
        <taxon>Agaricomycotina</taxon>
        <taxon>Agaricomycetes</taxon>
        <taxon>Polyporales</taxon>
        <taxon>Cerrenaceae</taxon>
        <taxon>Cerrena</taxon>
    </lineage>
</organism>
<evidence type="ECO:0000313" key="3">
    <source>
        <dbReference type="Proteomes" id="UP001385951"/>
    </source>
</evidence>
<dbReference type="Proteomes" id="UP001385951">
    <property type="component" value="Unassembled WGS sequence"/>
</dbReference>
<sequence>MKLASQIPVHPQERPPSPARSLRSLSPPSPMQSISTHKHPSRPTPYQKKKATIKEVPVMDIAKSQGVAATATRDESDDSAILPTITISKPVPLPRMKKRTPKNAHGEQNIPPKASSSRVEPEGAEDEEPISPAKKGRKKSKRSEPNEGAARRGTRERKVPARFDDGDEQTNGKGRGTGRGRGRGRGRK</sequence>
<evidence type="ECO:0000256" key="1">
    <source>
        <dbReference type="SAM" id="MobiDB-lite"/>
    </source>
</evidence>
<reference evidence="2 3" key="1">
    <citation type="submission" date="2022-09" db="EMBL/GenBank/DDBJ databases">
        <authorList>
            <person name="Palmer J.M."/>
        </authorList>
    </citation>
    <scope>NUCLEOTIDE SEQUENCE [LARGE SCALE GENOMIC DNA]</scope>
    <source>
        <strain evidence="2 3">DSM 7382</strain>
    </source>
</reference>
<keyword evidence="3" id="KW-1185">Reference proteome</keyword>
<feature type="region of interest" description="Disordered" evidence="1">
    <location>
        <begin position="1"/>
        <end position="188"/>
    </location>
</feature>
<gene>
    <name evidence="2" type="ORF">QCA50_016994</name>
</gene>
<dbReference type="AlphaFoldDB" id="A0AAW0FEE7"/>
<feature type="compositionally biased region" description="Basic residues" evidence="1">
    <location>
        <begin position="36"/>
        <end position="51"/>
    </location>
</feature>
<name>A0AAW0FEE7_9APHY</name>
<dbReference type="EMBL" id="JASBNA010000053">
    <property type="protein sequence ID" value="KAK7680048.1"/>
    <property type="molecule type" value="Genomic_DNA"/>
</dbReference>
<evidence type="ECO:0000313" key="2">
    <source>
        <dbReference type="EMBL" id="KAK7680048.1"/>
    </source>
</evidence>
<comment type="caution">
    <text evidence="2">The sequence shown here is derived from an EMBL/GenBank/DDBJ whole genome shotgun (WGS) entry which is preliminary data.</text>
</comment>
<proteinExistence type="predicted"/>
<protein>
    <submittedName>
        <fullName evidence="2">Uncharacterized protein</fullName>
    </submittedName>
</protein>
<accession>A0AAW0FEE7</accession>